<feature type="coiled-coil region" evidence="1">
    <location>
        <begin position="146"/>
        <end position="295"/>
    </location>
</feature>
<accession>A0A3R7MY80</accession>
<feature type="coiled-coil region" evidence="1">
    <location>
        <begin position="900"/>
        <end position="984"/>
    </location>
</feature>
<gene>
    <name evidence="2" type="ORF">TraAM80_01940</name>
</gene>
<evidence type="ECO:0000313" key="3">
    <source>
        <dbReference type="Proteomes" id="UP000283634"/>
    </source>
</evidence>
<proteinExistence type="predicted"/>
<dbReference type="Proteomes" id="UP000283634">
    <property type="component" value="Unassembled WGS sequence"/>
</dbReference>
<evidence type="ECO:0000313" key="2">
    <source>
        <dbReference type="EMBL" id="RNF09892.1"/>
    </source>
</evidence>
<feature type="coiled-coil region" evidence="1">
    <location>
        <begin position="805"/>
        <end position="832"/>
    </location>
</feature>
<feature type="coiled-coil region" evidence="1">
    <location>
        <begin position="342"/>
        <end position="554"/>
    </location>
</feature>
<feature type="coiled-coil region" evidence="1">
    <location>
        <begin position="40"/>
        <end position="95"/>
    </location>
</feature>
<evidence type="ECO:0000256" key="1">
    <source>
        <dbReference type="SAM" id="Coils"/>
    </source>
</evidence>
<organism evidence="2 3">
    <name type="scientific">Trypanosoma rangeli</name>
    <dbReference type="NCBI Taxonomy" id="5698"/>
    <lineage>
        <taxon>Eukaryota</taxon>
        <taxon>Discoba</taxon>
        <taxon>Euglenozoa</taxon>
        <taxon>Kinetoplastea</taxon>
        <taxon>Metakinetoplastina</taxon>
        <taxon>Trypanosomatida</taxon>
        <taxon>Trypanosomatidae</taxon>
        <taxon>Trypanosoma</taxon>
        <taxon>Herpetosoma</taxon>
    </lineage>
</organism>
<name>A0A3R7MY80_TRYRA</name>
<dbReference type="VEuPathDB" id="TriTrypDB:TRSC58_00808"/>
<protein>
    <submittedName>
        <fullName evidence="2">Putative basal body component</fullName>
    </submittedName>
</protein>
<dbReference type="RefSeq" id="XP_029241231.1">
    <property type="nucleotide sequence ID" value="XM_029378964.1"/>
</dbReference>
<sequence length="1416" mass="164020">MAHVDQLLEEYLRVINSKDDEIHELIRGLEERRCELKKKEDTYKVDVVSAQRRLEKARRQLRRMGQKLQVNEEHIDQLVRRNDVMKMQADAMEQKVIEVTNLLDRSKESHGREMEEMRQRHCEEVRSLHVERDNLMSELTHAQQKHLDAQRTMEACEARAQQLNAREAAHEELRKAFDDVRREMEFMVSAQKHADALAVCEESMRSQKAAAAAEIEDLNAQLLIAKRVSGECQGELNDLRVMHVQLQKRLAETSQEKEEAQQLLDAERESRKNLVALHQREVVKAREAAEQATAKLTATAEQLQCGQAKTRALEGRLSELSEAFEQEVRRGGEERGKMSLQLTALQTKLTEQQQEMERRQRSLEASSAELRELHASLATAKEEHLRCIAELKEKLTLAVAERDRLREDRDRLTFELKDLQHQLGSLNERFVGEKRALATRNEDANIVIDRMKDQLRDREHQQQTLVATQEKRLQELAWAHKTELAECRRVLESEISELRQRLNFASAQLAEEVATNKANQRDVQAANEVARKMREESEQRASDVRESARALEDARGESMTLREALAKQRQLVDVAAETEARLRKSLEKVESDRAAEARQHELTVQALGDAKEKLAASRSEVTQLRRELARAQEERAKRELVNRAAQLRKSQKQVEQLERELVTLRQERQHQLASLEKMGEAYESSQKARRDATDELHRLHAELQQKTKEYAGVAQHAKEVEELAKRSCEELEREMARRDATIDSMQQDASLLADERAKVAVLEERLNHQADLSRRDADLLHSRIAALEKELDARDAQLHHQAAEAEEMAEQFRALQSRAGELEEAVTQKEKKHALRKEALRKALEQVDAAVEQKVAAEHILSKANTSREKSVESYKAESGRMQEQLQVARAAQHAAELRLSSQEEALAEATRTLSATQEVQQQQLRRLKEEHTTVLAKASDELNAALKRVDYLTHELAQSRQALREVEEAKEEALRYVKDSQRRLLASYSRLVSNMAEEVMMTKEMFGDFVISVTTRSFYQLRKIAHEGWDIAMSFKQQCGEGLRQLKEKMEREMEELKRAHADEVQVVRDERNREVSKLGLQHEATAAQLRQELVDATERVSREREAALKECHRKEEQLQRERLELESARLEIAHRGDQIAALKEQLRGFEQRSEAERTLLDQERRTLQQQQERIRQRLDDRTMEQNKSEVEARELRCEISAMQHVLQEKDNALASERERARQESRRLTALTAAKETLHRQIEEQRRQMQLLQLQLSAAKQGAQQSTHTAASQQSRLEERVAELTKTLYTVESENQRLGRQTHKDEKKIAVLEKELTESRKREAELSSQLQTRKSESSALKERCANLESLKHIAEVALAETRLREKDLLEKIEELRSAQQLMQLCFDKQQEQLEVGRRIHEQDVNRSGLLYKHDR</sequence>
<dbReference type="GeneID" id="40325873"/>
<reference evidence="2 3" key="1">
    <citation type="journal article" date="2018" name="BMC Genomics">
        <title>Genomic comparison of Trypanosoma conorhini and Trypanosoma rangeli to Trypanosoma cruzi strains of high and low virulence.</title>
        <authorList>
            <person name="Bradwell K.R."/>
            <person name="Koparde V.N."/>
            <person name="Matveyev A.V."/>
            <person name="Serrano M.G."/>
            <person name="Alves J.M."/>
            <person name="Parikh H."/>
            <person name="Huang B."/>
            <person name="Lee V."/>
            <person name="Espinosa-Alvarez O."/>
            <person name="Ortiz P.A."/>
            <person name="Costa-Martins A.G."/>
            <person name="Teixeira M.M."/>
            <person name="Buck G.A."/>
        </authorList>
    </citation>
    <scope>NUCLEOTIDE SEQUENCE [LARGE SCALE GENOMIC DNA]</scope>
    <source>
        <strain evidence="2 3">AM80</strain>
    </source>
</reference>
<dbReference type="OrthoDB" id="273272at2759"/>
<comment type="caution">
    <text evidence="2">The sequence shown here is derived from an EMBL/GenBank/DDBJ whole genome shotgun (WGS) entry which is preliminary data.</text>
</comment>
<dbReference type="OMA" id="CAQHERY"/>
<keyword evidence="3" id="KW-1185">Reference proteome</keyword>
<feature type="coiled-coil region" evidence="1">
    <location>
        <begin position="607"/>
        <end position="748"/>
    </location>
</feature>
<feature type="coiled-coil region" evidence="1">
    <location>
        <begin position="1208"/>
        <end position="1263"/>
    </location>
</feature>
<keyword evidence="1" id="KW-0175">Coiled coil</keyword>
<feature type="coiled-coil region" evidence="1">
    <location>
        <begin position="1037"/>
        <end position="1182"/>
    </location>
</feature>
<dbReference type="EMBL" id="MKGL01000040">
    <property type="protein sequence ID" value="RNF09892.1"/>
    <property type="molecule type" value="Genomic_DNA"/>
</dbReference>